<dbReference type="Pfam" id="PF13087">
    <property type="entry name" value="AAA_12"/>
    <property type="match status" value="1"/>
</dbReference>
<dbReference type="Proteomes" id="UP000192906">
    <property type="component" value="Unassembled WGS sequence"/>
</dbReference>
<dbReference type="InterPro" id="IPR001736">
    <property type="entry name" value="PLipase_D/transphosphatidylase"/>
</dbReference>
<dbReference type="SUPFAM" id="SSF52540">
    <property type="entry name" value="P-loop containing nucleoside triphosphate hydrolases"/>
    <property type="match status" value="1"/>
</dbReference>
<dbReference type="InterPro" id="IPR041677">
    <property type="entry name" value="DNA2/NAM7_AAA_11"/>
</dbReference>
<evidence type="ECO:0000259" key="1">
    <source>
        <dbReference type="PROSITE" id="PS50035"/>
    </source>
</evidence>
<dbReference type="Gene3D" id="3.30.870.10">
    <property type="entry name" value="Endonuclease Chain A"/>
    <property type="match status" value="1"/>
</dbReference>
<evidence type="ECO:0000313" key="3">
    <source>
        <dbReference type="Proteomes" id="UP000192906"/>
    </source>
</evidence>
<dbReference type="CDD" id="cd18808">
    <property type="entry name" value="SF1_C_Upf1"/>
    <property type="match status" value="1"/>
</dbReference>
<organism evidence="2 3">
    <name type="scientific">Desulfovibrio gilichinskyi</name>
    <dbReference type="NCBI Taxonomy" id="1519643"/>
    <lineage>
        <taxon>Bacteria</taxon>
        <taxon>Pseudomonadati</taxon>
        <taxon>Thermodesulfobacteriota</taxon>
        <taxon>Desulfovibrionia</taxon>
        <taxon>Desulfovibrionales</taxon>
        <taxon>Desulfovibrionaceae</taxon>
        <taxon>Desulfovibrio</taxon>
    </lineage>
</organism>
<proteinExistence type="predicted"/>
<dbReference type="Pfam" id="PF13091">
    <property type="entry name" value="PLDc_2"/>
    <property type="match status" value="1"/>
</dbReference>
<dbReference type="PROSITE" id="PS50035">
    <property type="entry name" value="PLD"/>
    <property type="match status" value="1"/>
</dbReference>
<dbReference type="GO" id="GO:0004386">
    <property type="term" value="F:helicase activity"/>
    <property type="evidence" value="ECO:0007669"/>
    <property type="project" value="InterPro"/>
</dbReference>
<dbReference type="EMBL" id="FWZU01000009">
    <property type="protein sequence ID" value="SMF44115.1"/>
    <property type="molecule type" value="Genomic_DNA"/>
</dbReference>
<dbReference type="InterPro" id="IPR041679">
    <property type="entry name" value="DNA2/NAM7-like_C"/>
</dbReference>
<dbReference type="STRING" id="1519643.SAMN06295933_3571"/>
<sequence>MTDNITKYTKYFQDTLEDELITASAVKGEFKFELSLDELRSGKLTEVNTKKLFQKKPKNTSLIGITIAPVQLQRKINRANSYSNAPATIIPMQVPCRLTKDGYLSPNKFRMPWLVRDYLKPIVSSSEYTLAHTDDVEDYFARNRKDFNSLPWNELYNFFMTALEELTGISRGGNLNISGIDYAVVAKPYVNPNETQSGAAANIKRLYDKLLNSKDFPPLYSSLFNTSAQNRPLLSLEEESHISEEHHLGQMSNSFGLSPSQRQTIHHFFSTHEGEVLAVNGPPGTGKTTLLQSAIASLWIKSILDAPDGKAIPPIIVATSSNNQAVTNVIRDFGTIMKPESENILERRWLPEEIKSLGTYALSEGKYNKPGSDLNDSYLSIAIKYVDSHYRLVGYFTHIEEKDFLDKGYKTFIKAYTQYSGRIPKQTSKKQTLQTIQSRLREKILDKSGEMTKLIELWRICVKDCNSLPELKKDIIEIGNYISETEQVLTEHQKTAQATATYLNIVKNQIQLAAEELTSEPFWYGMLGFLSFIKTKKRAKANAFLIKNDISFEKHPENFQEVYDNLTAKLSEVQQTYAIDMNLVSATENRVTDSRRKKCELNARLDEINTNISLFESKLPEGMTPAFDRDGLYALLERIDTKHRFEIFLLAVHYYEARWLEEALGSVQSDKPLDTKDRLKRISMLTPCIVSTLFMTPKFFSSYGQPLYEFIDLLILDEAGQSSSDKAAAVFALAKKALVVGDIHQIEPVFGITEAIDRGNLLHNKIISSRNEDLPKHLAASCSNAMLMAQQVTPYQCMIAGEPVKERGMHLLEHRRCHKTIISYCKELAYPHMKTLTCHEPDDFYLFPQLGYAHIPSTGQKRNGSWYNPYEAQNISQWMANNRSKILERYQANALSDVLAIVTPFTMQATTLRKYVQDMLPSEEAKSMTIGTVHKLQGAEKPIILFSPVYGPGNVSTPFFDRGLNMLNVAVSRAKHSFLVFGNMSMFQPGDCKPSMILGKHLNFTKGLNELEGFKLVERQTNGPVQHLTTLEQHQDILSQAFTTAQKELLIVSPFLSQKALQADSILSKIKEATQRGVSIKIYADEMLALSGAQYKKERLEKVSELLSQAGAKLHFARGLHNKTLIIDNHTLVEGSFNWLSARRDKLARLEHSILYRDDSVTDILEEIKESLQLLSNKYISQPSKPCI</sequence>
<dbReference type="Gene3D" id="3.40.50.300">
    <property type="entry name" value="P-loop containing nucleotide triphosphate hydrolases"/>
    <property type="match status" value="2"/>
</dbReference>
<accession>A0A1X7F175</accession>
<evidence type="ECO:0000313" key="2">
    <source>
        <dbReference type="EMBL" id="SMF44115.1"/>
    </source>
</evidence>
<dbReference type="Pfam" id="PF13086">
    <property type="entry name" value="AAA_11"/>
    <property type="match status" value="1"/>
</dbReference>
<dbReference type="InterPro" id="IPR045055">
    <property type="entry name" value="DNA2/NAM7-like"/>
</dbReference>
<dbReference type="InterPro" id="IPR025202">
    <property type="entry name" value="PLD-like_dom"/>
</dbReference>
<dbReference type="PANTHER" id="PTHR10887">
    <property type="entry name" value="DNA2/NAM7 HELICASE FAMILY"/>
    <property type="match status" value="1"/>
</dbReference>
<dbReference type="RefSeq" id="WP_085104740.1">
    <property type="nucleotide sequence ID" value="NZ_FWZU01000009.1"/>
</dbReference>
<dbReference type="InterPro" id="IPR027417">
    <property type="entry name" value="P-loop_NTPase"/>
</dbReference>
<name>A0A1X7F175_9BACT</name>
<gene>
    <name evidence="2" type="ORF">SAMN06295933_3571</name>
</gene>
<dbReference type="InterPro" id="IPR047187">
    <property type="entry name" value="SF1_C_Upf1"/>
</dbReference>
<protein>
    <submittedName>
        <fullName evidence="2">Part of AAA domain-containing protein</fullName>
    </submittedName>
</protein>
<feature type="domain" description="PLD phosphodiesterase" evidence="1">
    <location>
        <begin position="1116"/>
        <end position="1143"/>
    </location>
</feature>
<dbReference type="GO" id="GO:0006793">
    <property type="term" value="P:phosphorus metabolic process"/>
    <property type="evidence" value="ECO:0007669"/>
    <property type="project" value="UniProtKB-ARBA"/>
</dbReference>
<dbReference type="PANTHER" id="PTHR10887:SF530">
    <property type="entry name" value="SUPERFAMILY I DNA HELICASES"/>
    <property type="match status" value="1"/>
</dbReference>
<dbReference type="SUPFAM" id="SSF56024">
    <property type="entry name" value="Phospholipase D/nuclease"/>
    <property type="match status" value="1"/>
</dbReference>
<dbReference type="AlphaFoldDB" id="A0A1X7F175"/>
<dbReference type="OrthoDB" id="9757917at2"/>
<keyword evidence="3" id="KW-1185">Reference proteome</keyword>
<reference evidence="3" key="1">
    <citation type="submission" date="2017-04" db="EMBL/GenBank/DDBJ databases">
        <authorList>
            <person name="Varghese N."/>
            <person name="Submissions S."/>
        </authorList>
    </citation>
    <scope>NUCLEOTIDE SEQUENCE [LARGE SCALE GENOMIC DNA]</scope>
    <source>
        <strain evidence="3">K3S</strain>
    </source>
</reference>